<dbReference type="SUPFAM" id="SSF47370">
    <property type="entry name" value="Bromodomain"/>
    <property type="match status" value="1"/>
</dbReference>
<evidence type="ECO:0000256" key="5">
    <source>
        <dbReference type="ARBA" id="ARBA00022833"/>
    </source>
</evidence>
<dbReference type="GO" id="GO:0005634">
    <property type="term" value="C:nucleus"/>
    <property type="evidence" value="ECO:0007669"/>
    <property type="project" value="UniProtKB-SubCell"/>
</dbReference>
<feature type="region of interest" description="Disordered" evidence="12">
    <location>
        <begin position="1"/>
        <end position="63"/>
    </location>
</feature>
<dbReference type="InterPro" id="IPR013083">
    <property type="entry name" value="Znf_RING/FYVE/PHD"/>
</dbReference>
<dbReference type="InterPro" id="IPR018501">
    <property type="entry name" value="DDT_dom"/>
</dbReference>
<evidence type="ECO:0000259" key="13">
    <source>
        <dbReference type="PROSITE" id="PS50016"/>
    </source>
</evidence>
<evidence type="ECO:0000256" key="12">
    <source>
        <dbReference type="SAM" id="MobiDB-lite"/>
    </source>
</evidence>
<dbReference type="PROSITE" id="PS51542">
    <property type="entry name" value="FYRN"/>
    <property type="match status" value="1"/>
</dbReference>
<evidence type="ECO:0000313" key="15">
    <source>
        <dbReference type="EMBL" id="KAK1615734.1"/>
    </source>
</evidence>
<dbReference type="Gene3D" id="3.30.40.10">
    <property type="entry name" value="Zinc/RING finger domain, C3HC4 (zinc finger)"/>
    <property type="match status" value="2"/>
</dbReference>
<dbReference type="InterPro" id="IPR011011">
    <property type="entry name" value="Znf_FYVE_PHD"/>
</dbReference>
<dbReference type="GO" id="GO:0003677">
    <property type="term" value="F:DNA binding"/>
    <property type="evidence" value="ECO:0007669"/>
    <property type="project" value="UniProtKB-KW"/>
</dbReference>
<comment type="caution">
    <text evidence="15">The sequence shown here is derived from an EMBL/GenBank/DDBJ whole genome shotgun (WGS) entry which is preliminary data.</text>
</comment>
<dbReference type="GO" id="GO:0016740">
    <property type="term" value="F:transferase activity"/>
    <property type="evidence" value="ECO:0007669"/>
    <property type="project" value="UniProtKB-KW"/>
</dbReference>
<dbReference type="InterPro" id="IPR001965">
    <property type="entry name" value="Znf_PHD"/>
</dbReference>
<dbReference type="InterPro" id="IPR003889">
    <property type="entry name" value="FYrich_C"/>
</dbReference>
<dbReference type="Pfam" id="PF00628">
    <property type="entry name" value="PHD"/>
    <property type="match status" value="2"/>
</dbReference>
<dbReference type="InterPro" id="IPR036427">
    <property type="entry name" value="Bromodomain-like_sf"/>
</dbReference>
<dbReference type="Pfam" id="PF15612">
    <property type="entry name" value="WHIM1"/>
    <property type="match status" value="1"/>
</dbReference>
<dbReference type="Pfam" id="PF15613">
    <property type="entry name" value="WSD"/>
    <property type="match status" value="1"/>
</dbReference>
<keyword evidence="16" id="KW-1185">Reference proteome</keyword>
<keyword evidence="6" id="KW-0805">Transcription regulation</keyword>
<feature type="region of interest" description="Disordered" evidence="12">
    <location>
        <begin position="1936"/>
        <end position="1979"/>
    </location>
</feature>
<feature type="region of interest" description="Disordered" evidence="12">
    <location>
        <begin position="1822"/>
        <end position="1856"/>
    </location>
</feature>
<dbReference type="SUPFAM" id="SSF57903">
    <property type="entry name" value="FYVE/PHD zinc finger"/>
    <property type="match status" value="2"/>
</dbReference>
<dbReference type="PROSITE" id="PS50827">
    <property type="entry name" value="DDT"/>
    <property type="match status" value="1"/>
</dbReference>
<feature type="domain" description="PHD-type" evidence="13">
    <location>
        <begin position="127"/>
        <end position="196"/>
    </location>
</feature>
<dbReference type="InterPro" id="IPR003888">
    <property type="entry name" value="FYrich_N"/>
</dbReference>
<protein>
    <recommendedName>
        <fullName evidence="17">Methyl-CpG-binding domain-containing protein 9</fullName>
    </recommendedName>
</protein>
<evidence type="ECO:0000256" key="4">
    <source>
        <dbReference type="ARBA" id="ARBA00022771"/>
    </source>
</evidence>
<dbReference type="EMBL" id="JAUUTY010000006">
    <property type="protein sequence ID" value="KAK1615734.1"/>
    <property type="molecule type" value="Genomic_DNA"/>
</dbReference>
<keyword evidence="3" id="KW-0479">Metal-binding</keyword>
<evidence type="ECO:0000259" key="14">
    <source>
        <dbReference type="PROSITE" id="PS50827"/>
    </source>
</evidence>
<evidence type="ECO:0000256" key="7">
    <source>
        <dbReference type="ARBA" id="ARBA00023117"/>
    </source>
</evidence>
<feature type="region of interest" description="Disordered" evidence="12">
    <location>
        <begin position="1551"/>
        <end position="1571"/>
    </location>
</feature>
<feature type="compositionally biased region" description="Pro residues" evidence="12">
    <location>
        <begin position="35"/>
        <end position="62"/>
    </location>
</feature>
<feature type="compositionally biased region" description="Basic and acidic residues" evidence="12">
    <location>
        <begin position="1826"/>
        <end position="1851"/>
    </location>
</feature>
<evidence type="ECO:0000256" key="2">
    <source>
        <dbReference type="ARBA" id="ARBA00022679"/>
    </source>
</evidence>
<dbReference type="PROSITE" id="PS51543">
    <property type="entry name" value="FYRC"/>
    <property type="match status" value="1"/>
</dbReference>
<dbReference type="CDD" id="cd15489">
    <property type="entry name" value="PHD_SF"/>
    <property type="match status" value="1"/>
</dbReference>
<evidence type="ECO:0000256" key="3">
    <source>
        <dbReference type="ARBA" id="ARBA00022723"/>
    </source>
</evidence>
<accession>A0AAD8RA88</accession>
<keyword evidence="7" id="KW-0103">Bromodomain</keyword>
<reference evidence="15" key="1">
    <citation type="submission" date="2023-07" db="EMBL/GenBank/DDBJ databases">
        <title>A chromosome-level genome assembly of Lolium multiflorum.</title>
        <authorList>
            <person name="Chen Y."/>
            <person name="Copetti D."/>
            <person name="Kolliker R."/>
            <person name="Studer B."/>
        </authorList>
    </citation>
    <scope>NUCLEOTIDE SEQUENCE</scope>
    <source>
        <strain evidence="15">02402/16</strain>
        <tissue evidence="15">Leaf</tissue>
    </source>
</reference>
<evidence type="ECO:0000256" key="10">
    <source>
        <dbReference type="ARBA" id="ARBA00023242"/>
    </source>
</evidence>
<dbReference type="SMART" id="SM00249">
    <property type="entry name" value="PHD"/>
    <property type="match status" value="2"/>
</dbReference>
<evidence type="ECO:0000256" key="11">
    <source>
        <dbReference type="PROSITE-ProRule" id="PRU00146"/>
    </source>
</evidence>
<dbReference type="PANTHER" id="PTHR47162">
    <property type="entry name" value="OS02G0192300 PROTEIN"/>
    <property type="match status" value="1"/>
</dbReference>
<keyword evidence="10" id="KW-0539">Nucleus</keyword>
<sequence length="2135" mass="236002">MDRQPHLDIDLNEALSPPPSPPFPQSPPREYAAPPISPPPPPLPPPPPPPPPPLLPPPPPQLTPQVQLLLAYEARDIALRHHQAESMRLATARALAAAAAATGSSSSAAGVPQAAPHPGEAGWGHPPLPCASCGRPEMPGATIVCDACERGFHQSCVRVWPPLVSQPPPPPPGPPGLRRPPVAVNEDWMCPECEMRGTRSGRWRLGAVELDINAAPPPEDPLTVAARDIDRVSVADGAHLTDFANELPHFEGLHLKNPTLFDGNQFMPPFALAHCLNIRQQFAPTGRDFIADGNIEQRANHIRRRRRDLPQTPTLPKFTEAHEFGSPKIFMDPSFFRKATEPSSTEERIPLKPPKFLVDSTNRRPDHRSVGLPVQYGDFFITSLGEIDKRASYHNCQQMWPVGFTSYWHDRITGSLFECEVSDGGNFGPLFKVRRLPCSAFPLPEASTILSENGVRKADTTETKESSSFIGDTANDTYGNILMLLSDPSETNQDLSSCLTNDTGYKRTSFGCNYAQNSNMMSQIPPSHPENVSQAPGKEANINDQIGDFTFEGTSSSSVWRMISCAMMEACEKIYKEHGHLVFLCTHNSENPSLNKGIGCQNFDGRCAPLSRFCSSNGPSIPRVIEKKNDVESTYNLLKEWLFQDRIGLDLDFVQEILESLPRSRACLNYQFLCTRTEFVSSMTVASGSLTVVHKDGQSNGGTSYGRHGSAATGLQVNAQPIGSIIRELPPGRPIRHKLPPELVGDVFQILEFLGRFAEIVGLKEVPSYEQLEDELIDPWPVCANQKEVLSVSTQHYRDHSSPMNFPANGSISNSNGESGLTNNEDIVSVFVPVETSCTKEATQDALLAQTLGRCSGVVLPGVHLTLFKVLLGELLSKVSIFVDPNIDPKESKPRRGRKRDTESLISAKELNFDMLTANMLTWPELARRYILAVSSIRGCMDLSDISSREGVKLFRCLQGDGGILCGALPGVAGMEKDALLLLEAENFLRSTPSNDGNKVIMMDYKDTDMIDSAEVPTADNRKLPDWAEPLEPVKKLPTNVGTRIRKCVYEALERKPPEWARKILEHAISKEVYKGNASGPTKKAVLSVLAEAYLATVPQKIENPRKERKTISCSEAILRKCRIVLRSAISSDESKLFGNLLGTTLMNSNENEDEGILGFPGMVSRPLDFRTIDIRLAMGAYCGSWETFCEDVQEVIRNLHIAFADRTDVVEMIVALSQSFKSLYETEVLDLVQKFDCHLFNGNADSEIHEELHGILTAATNLPKAPWEDGVCKVCGIDRDDDSVLLCDKCDSEYHTYCLNPPLARIPQGNWYCPSCTSGQKKSHLDQGVQDLKQQGKKHVREEPHAFNKVISKLAAAMEEREYWELSPQERINLLKFVCDEMLNTALIREHIDQCADKSNDLQQKFRSLNFELKDLKYKEEIRSSYARQSRWSKTEQHFNNCSGLAENQQNGLAIASAHLEEAERGNTGVNLNHPAEGAPPGQLDAAKSCRSNNDISIVGLSEQTCGRASEIEVIIIDEESQSSRDILLGGKSSTCDDFNSLGTPIAERAPVASPLSTPAEELPDENVSTSFQDNLKTSTTRSLEHAADNDEMDTLSDGISKLQDSIAIVESQLNMASLRRECLGKDSLGRLYWVLGRPGKRPLLIADGSMLIRKDRDISMINSYPVSTFDCKGWNSASVFIYESDEEIQGLIEWLREYDPREKELKDAILQWQRHLYHQGSFPLIDPSVPKLSKSGELMDLPNTKAAVILEQKYGLLLDQDTGDLSRRRGKKTKSGSEERAYRCDCLEPIWPARHHCLTCHETYLTSTDYEGHNAGKCNTDNHSTSESKENDEPKVKGPKSDIKEKDSSVIESSSSKKLKSCPYDFEEICRKMATNDSNKEILNGIGLIGSNGVPSFVPSPAFFLEPAVILNKNKKDDVPNDLTSALEECQAMSAQRVGQEGSKSDQNCSGNTGDANVSRSTKPTPDSTSCEEASSATDKPTRLLVVNGGLVPESSLRPVIGRNTHILNQQKINLLDIDAALPEEALRASKSQQIRRRSWRTLVKGAESISEMVVATCLLEGMIKAEFLKNDWWYWSSFTVAMKTSTVSSLALRIYTLDDCIIYAKDPNIEPADSTKVVNKGRKRKEPEPSAS</sequence>
<dbReference type="InterPro" id="IPR028942">
    <property type="entry name" value="WHIM1_dom"/>
</dbReference>
<dbReference type="PANTHER" id="PTHR47162:SF10">
    <property type="entry name" value="METHYL-CPG-BINDING DOMAIN-CONTAINING PROTEIN 9 ISOFORM X1"/>
    <property type="match status" value="1"/>
</dbReference>
<proteinExistence type="predicted"/>
<keyword evidence="5" id="KW-0862">Zinc</keyword>
<keyword evidence="4 11" id="KW-0863">Zinc-finger</keyword>
<comment type="subcellular location">
    <subcellularLocation>
        <location evidence="1">Nucleus</location>
    </subcellularLocation>
</comment>
<dbReference type="InterPro" id="IPR028941">
    <property type="entry name" value="WHIM2_dom"/>
</dbReference>
<keyword evidence="8" id="KW-0238">DNA-binding</keyword>
<evidence type="ECO:0000256" key="1">
    <source>
        <dbReference type="ARBA" id="ARBA00004123"/>
    </source>
</evidence>
<dbReference type="InterPro" id="IPR019787">
    <property type="entry name" value="Znf_PHD-finger"/>
</dbReference>
<keyword evidence="9" id="KW-0804">Transcription</keyword>
<keyword evidence="2" id="KW-0808">Transferase</keyword>
<dbReference type="Proteomes" id="UP001231189">
    <property type="component" value="Unassembled WGS sequence"/>
</dbReference>
<dbReference type="CDD" id="cd15519">
    <property type="entry name" value="PHD1_Lid2p_like"/>
    <property type="match status" value="1"/>
</dbReference>
<evidence type="ECO:0000313" key="16">
    <source>
        <dbReference type="Proteomes" id="UP001231189"/>
    </source>
</evidence>
<gene>
    <name evidence="15" type="ORF">QYE76_021251</name>
</gene>
<dbReference type="GO" id="GO:0008270">
    <property type="term" value="F:zinc ion binding"/>
    <property type="evidence" value="ECO:0007669"/>
    <property type="project" value="UniProtKB-KW"/>
</dbReference>
<evidence type="ECO:0000256" key="6">
    <source>
        <dbReference type="ARBA" id="ARBA00023015"/>
    </source>
</evidence>
<feature type="region of interest" description="Disordered" evidence="12">
    <location>
        <begin position="2114"/>
        <end position="2135"/>
    </location>
</feature>
<feature type="domain" description="DDT" evidence="14">
    <location>
        <begin position="741"/>
        <end position="803"/>
    </location>
</feature>
<dbReference type="GO" id="GO:0140993">
    <property type="term" value="F:histone modifying activity"/>
    <property type="evidence" value="ECO:0007669"/>
    <property type="project" value="UniProtKB-ARBA"/>
</dbReference>
<feature type="compositionally biased region" description="Polar residues" evidence="12">
    <location>
        <begin position="1947"/>
        <end position="1979"/>
    </location>
</feature>
<dbReference type="Gene3D" id="1.20.920.10">
    <property type="entry name" value="Bromodomain-like"/>
    <property type="match status" value="1"/>
</dbReference>
<dbReference type="GO" id="GO:0000785">
    <property type="term" value="C:chromatin"/>
    <property type="evidence" value="ECO:0007669"/>
    <property type="project" value="UniProtKB-ARBA"/>
</dbReference>
<dbReference type="PROSITE" id="PS50016">
    <property type="entry name" value="ZF_PHD_2"/>
    <property type="match status" value="2"/>
</dbReference>
<evidence type="ECO:0000256" key="8">
    <source>
        <dbReference type="ARBA" id="ARBA00023125"/>
    </source>
</evidence>
<feature type="domain" description="PHD-type" evidence="13">
    <location>
        <begin position="1270"/>
        <end position="1320"/>
    </location>
</feature>
<dbReference type="PROSITE" id="PS01359">
    <property type="entry name" value="ZF_PHD_1"/>
    <property type="match status" value="2"/>
</dbReference>
<evidence type="ECO:0008006" key="17">
    <source>
        <dbReference type="Google" id="ProtNLM"/>
    </source>
</evidence>
<feature type="compositionally biased region" description="Pro residues" evidence="12">
    <location>
        <begin position="16"/>
        <end position="27"/>
    </location>
</feature>
<organism evidence="15 16">
    <name type="scientific">Lolium multiflorum</name>
    <name type="common">Italian ryegrass</name>
    <name type="synonym">Lolium perenne subsp. multiflorum</name>
    <dbReference type="NCBI Taxonomy" id="4521"/>
    <lineage>
        <taxon>Eukaryota</taxon>
        <taxon>Viridiplantae</taxon>
        <taxon>Streptophyta</taxon>
        <taxon>Embryophyta</taxon>
        <taxon>Tracheophyta</taxon>
        <taxon>Spermatophyta</taxon>
        <taxon>Magnoliopsida</taxon>
        <taxon>Liliopsida</taxon>
        <taxon>Poales</taxon>
        <taxon>Poaceae</taxon>
        <taxon>BOP clade</taxon>
        <taxon>Pooideae</taxon>
        <taxon>Poodae</taxon>
        <taxon>Poeae</taxon>
        <taxon>Poeae Chloroplast Group 2 (Poeae type)</taxon>
        <taxon>Loliodinae</taxon>
        <taxon>Loliinae</taxon>
        <taxon>Lolium</taxon>
    </lineage>
</organism>
<dbReference type="Gene3D" id="3.30.160.360">
    <property type="match status" value="1"/>
</dbReference>
<name>A0AAD8RA88_LOLMU</name>
<dbReference type="InterPro" id="IPR019786">
    <property type="entry name" value="Zinc_finger_PHD-type_CS"/>
</dbReference>
<evidence type="ECO:0000256" key="9">
    <source>
        <dbReference type="ARBA" id="ARBA00023163"/>
    </source>
</evidence>